<comment type="caution">
    <text evidence="20">The sequence shown here is derived from an EMBL/GenBank/DDBJ whole genome shotgun (WGS) entry which is preliminary data.</text>
</comment>
<dbReference type="Pfam" id="PF00116">
    <property type="entry name" value="COX2"/>
    <property type="match status" value="1"/>
</dbReference>
<dbReference type="InterPro" id="IPR034236">
    <property type="entry name" value="CuRO_CcO_Caa3_II"/>
</dbReference>
<dbReference type="PROSITE" id="PS51257">
    <property type="entry name" value="PROKAR_LIPOPROTEIN"/>
    <property type="match status" value="1"/>
</dbReference>
<dbReference type="CDD" id="cd04213">
    <property type="entry name" value="CuRO_CcO_Caa3_II"/>
    <property type="match status" value="1"/>
</dbReference>
<dbReference type="InterPro" id="IPR036909">
    <property type="entry name" value="Cyt_c-like_dom_sf"/>
</dbReference>
<evidence type="ECO:0000256" key="9">
    <source>
        <dbReference type="ARBA" id="ARBA00022989"/>
    </source>
</evidence>
<dbReference type="Pfam" id="PF00034">
    <property type="entry name" value="Cytochrom_C"/>
    <property type="match status" value="1"/>
</dbReference>
<evidence type="ECO:0000256" key="6">
    <source>
        <dbReference type="ARBA" id="ARBA00022692"/>
    </source>
</evidence>
<dbReference type="SUPFAM" id="SSF46626">
    <property type="entry name" value="Cytochrome c"/>
    <property type="match status" value="1"/>
</dbReference>
<keyword evidence="11" id="KW-0186">Copper</keyword>
<keyword evidence="3" id="KW-0813">Transport</keyword>
<sequence length="339" mass="36383">MTLYTSRQIGLNGRHGGMIAPVIAVGGCDLHGPQSALSPAGVGAEQISSLFWWMAGGAVLIWAVVIGIALYATLARPRKKHDVQGARWLIIGGGIVFPTVVLTILLSYGLMLIPKLRSTGNVDLHVAVSGEMWWWRVRYTSPAGEPVELANEIRLPVGKRVSLSLTSPDVIHSFWVPSLSGKVDMIPGRENTLILEPTKPGTYRGVCAEYCGASHAFMAFRVVVMEPQDFEAWLTHQAQPAVSSGSPSARQGEQAFLVNGCGACHTIRGTAADGRVGPDLTHVGSRLSLGAGMLPNDAQTFARWIGHTQQIKPEVRMPSFGMLPEEQLTALATYLSGLK</sequence>
<dbReference type="InterPro" id="IPR001505">
    <property type="entry name" value="Copper_CuA"/>
</dbReference>
<evidence type="ECO:0000256" key="12">
    <source>
        <dbReference type="ARBA" id="ARBA00023136"/>
    </source>
</evidence>
<proteinExistence type="inferred from homology"/>
<dbReference type="PANTHER" id="PTHR22888:SF9">
    <property type="entry name" value="CYTOCHROME C OXIDASE SUBUNIT 2"/>
    <property type="match status" value="1"/>
</dbReference>
<keyword evidence="9 17" id="KW-1133">Transmembrane helix</keyword>
<keyword evidence="8" id="KW-0249">Electron transport</keyword>
<evidence type="ECO:0000256" key="15">
    <source>
        <dbReference type="ARBA" id="ARBA00047816"/>
    </source>
</evidence>
<evidence type="ECO:0000256" key="1">
    <source>
        <dbReference type="ARBA" id="ARBA00004141"/>
    </source>
</evidence>
<dbReference type="Proteomes" id="UP000316905">
    <property type="component" value="Unassembled WGS sequence"/>
</dbReference>
<dbReference type="GO" id="GO:0004129">
    <property type="term" value="F:cytochrome-c oxidase activity"/>
    <property type="evidence" value="ECO:0007669"/>
    <property type="project" value="UniProtKB-EC"/>
</dbReference>
<comment type="catalytic activity">
    <reaction evidence="15">
        <text>4 Fe(II)-[cytochrome c] + O2 + 8 H(+)(in) = 4 Fe(III)-[cytochrome c] + 2 H2O + 4 H(+)(out)</text>
        <dbReference type="Rhea" id="RHEA:11436"/>
        <dbReference type="Rhea" id="RHEA-COMP:10350"/>
        <dbReference type="Rhea" id="RHEA-COMP:14399"/>
        <dbReference type="ChEBI" id="CHEBI:15377"/>
        <dbReference type="ChEBI" id="CHEBI:15378"/>
        <dbReference type="ChEBI" id="CHEBI:15379"/>
        <dbReference type="ChEBI" id="CHEBI:29033"/>
        <dbReference type="ChEBI" id="CHEBI:29034"/>
        <dbReference type="EC" id="7.1.1.9"/>
    </reaction>
</comment>
<dbReference type="EMBL" id="VLKY01000018">
    <property type="protein sequence ID" value="TWI49249.1"/>
    <property type="molecule type" value="Genomic_DNA"/>
</dbReference>
<evidence type="ECO:0000256" key="11">
    <source>
        <dbReference type="ARBA" id="ARBA00023008"/>
    </source>
</evidence>
<keyword evidence="5" id="KW-0679">Respiratory chain</keyword>
<dbReference type="AlphaFoldDB" id="A0A562PXV5"/>
<evidence type="ECO:0000256" key="3">
    <source>
        <dbReference type="ARBA" id="ARBA00022448"/>
    </source>
</evidence>
<dbReference type="PANTHER" id="PTHR22888">
    <property type="entry name" value="CYTOCHROME C OXIDASE, SUBUNIT II"/>
    <property type="match status" value="1"/>
</dbReference>
<protein>
    <recommendedName>
        <fullName evidence="14">Cytochrome aa3 subunit 2</fullName>
    </recommendedName>
</protein>
<dbReference type="PROSITE" id="PS00078">
    <property type="entry name" value="COX2"/>
    <property type="match status" value="1"/>
</dbReference>
<evidence type="ECO:0000256" key="14">
    <source>
        <dbReference type="ARBA" id="ARBA00031399"/>
    </source>
</evidence>
<dbReference type="NCBIfam" id="TIGR02866">
    <property type="entry name" value="CoxB"/>
    <property type="match status" value="1"/>
</dbReference>
<keyword evidence="21" id="KW-1185">Reference proteome</keyword>
<dbReference type="InterPro" id="IPR002429">
    <property type="entry name" value="CcO_II-like_C"/>
</dbReference>
<dbReference type="PROSITE" id="PS51007">
    <property type="entry name" value="CYTC"/>
    <property type="match status" value="1"/>
</dbReference>
<feature type="domain" description="Cytochrome c" evidence="19">
    <location>
        <begin position="247"/>
        <end position="339"/>
    </location>
</feature>
<evidence type="ECO:0000256" key="2">
    <source>
        <dbReference type="ARBA" id="ARBA00007866"/>
    </source>
</evidence>
<evidence type="ECO:0000256" key="13">
    <source>
        <dbReference type="ARBA" id="ARBA00024688"/>
    </source>
</evidence>
<evidence type="ECO:0000256" key="17">
    <source>
        <dbReference type="SAM" id="Phobius"/>
    </source>
</evidence>
<dbReference type="Gene3D" id="2.60.40.420">
    <property type="entry name" value="Cupredoxins - blue copper proteins"/>
    <property type="match status" value="1"/>
</dbReference>
<comment type="subcellular location">
    <subcellularLocation>
        <location evidence="1">Membrane</location>
        <topology evidence="1">Multi-pass membrane protein</topology>
    </subcellularLocation>
</comment>
<keyword evidence="12 17" id="KW-0472">Membrane</keyword>
<organism evidence="20 21">
    <name type="scientific">Pseudomonas duriflava</name>
    <dbReference type="NCBI Taxonomy" id="459528"/>
    <lineage>
        <taxon>Bacteria</taxon>
        <taxon>Pseudomonadati</taxon>
        <taxon>Pseudomonadota</taxon>
        <taxon>Gammaproteobacteria</taxon>
        <taxon>Pseudomonadales</taxon>
        <taxon>Pseudomonadaceae</taxon>
        <taxon>Pseudomonas</taxon>
    </lineage>
</organism>
<dbReference type="PROSITE" id="PS50857">
    <property type="entry name" value="COX2_CUA"/>
    <property type="match status" value="1"/>
</dbReference>
<gene>
    <name evidence="20" type="ORF">IQ22_04051</name>
</gene>
<evidence type="ECO:0000313" key="20">
    <source>
        <dbReference type="EMBL" id="TWI49249.1"/>
    </source>
</evidence>
<dbReference type="GO" id="GO:0016020">
    <property type="term" value="C:membrane"/>
    <property type="evidence" value="ECO:0007669"/>
    <property type="project" value="UniProtKB-SubCell"/>
</dbReference>
<dbReference type="GO" id="GO:0042773">
    <property type="term" value="P:ATP synthesis coupled electron transport"/>
    <property type="evidence" value="ECO:0007669"/>
    <property type="project" value="TreeGrafter"/>
</dbReference>
<accession>A0A562PXV5</accession>
<dbReference type="InterPro" id="IPR009056">
    <property type="entry name" value="Cyt_c-like_dom"/>
</dbReference>
<keyword evidence="7 16" id="KW-0479">Metal-binding</keyword>
<dbReference type="InterPro" id="IPR008972">
    <property type="entry name" value="Cupredoxin"/>
</dbReference>
<dbReference type="GO" id="GO:0016491">
    <property type="term" value="F:oxidoreductase activity"/>
    <property type="evidence" value="ECO:0007669"/>
    <property type="project" value="InterPro"/>
</dbReference>
<evidence type="ECO:0000256" key="5">
    <source>
        <dbReference type="ARBA" id="ARBA00022660"/>
    </source>
</evidence>
<evidence type="ECO:0000259" key="19">
    <source>
        <dbReference type="PROSITE" id="PS51007"/>
    </source>
</evidence>
<dbReference type="SUPFAM" id="SSF49503">
    <property type="entry name" value="Cupredoxins"/>
    <property type="match status" value="1"/>
</dbReference>
<comment type="function">
    <text evidence="13">Subunits I and II form the functional core of the enzyme complex. Electrons originating in cytochrome c are transferred via heme a and Cu(A) to the binuclear center formed by heme a3 and Cu(B).</text>
</comment>
<comment type="similarity">
    <text evidence="2">Belongs to the cytochrome c oxidase subunit 2 family.</text>
</comment>
<keyword evidence="10 16" id="KW-0408">Iron</keyword>
<feature type="transmembrane region" description="Helical" evidence="17">
    <location>
        <begin position="50"/>
        <end position="74"/>
    </location>
</feature>
<reference evidence="20 21" key="1">
    <citation type="journal article" date="2015" name="Stand. Genomic Sci.">
        <title>Genomic Encyclopedia of Bacterial and Archaeal Type Strains, Phase III: the genomes of soil and plant-associated and newly described type strains.</title>
        <authorList>
            <person name="Whitman W.B."/>
            <person name="Woyke T."/>
            <person name="Klenk H.P."/>
            <person name="Zhou Y."/>
            <person name="Lilburn T.G."/>
            <person name="Beck B.J."/>
            <person name="De Vos P."/>
            <person name="Vandamme P."/>
            <person name="Eisen J.A."/>
            <person name="Garrity G."/>
            <person name="Hugenholtz P."/>
            <person name="Kyrpides N.C."/>
        </authorList>
    </citation>
    <scope>NUCLEOTIDE SEQUENCE [LARGE SCALE GENOMIC DNA]</scope>
    <source>
        <strain evidence="20 21">CGMCC 1.6858</strain>
    </source>
</reference>
<evidence type="ECO:0000256" key="4">
    <source>
        <dbReference type="ARBA" id="ARBA00022617"/>
    </source>
</evidence>
<evidence type="ECO:0000256" key="10">
    <source>
        <dbReference type="ARBA" id="ARBA00023004"/>
    </source>
</evidence>
<keyword evidence="6 17" id="KW-0812">Transmembrane</keyword>
<feature type="domain" description="Cytochrome oxidase subunit II copper A binding" evidence="18">
    <location>
        <begin position="121"/>
        <end position="236"/>
    </location>
</feature>
<name>A0A562PXV5_9PSED</name>
<dbReference type="InterPro" id="IPR045187">
    <property type="entry name" value="CcO_II"/>
</dbReference>
<evidence type="ECO:0000259" key="18">
    <source>
        <dbReference type="PROSITE" id="PS50857"/>
    </source>
</evidence>
<evidence type="ECO:0000256" key="16">
    <source>
        <dbReference type="PROSITE-ProRule" id="PRU00433"/>
    </source>
</evidence>
<dbReference type="GO" id="GO:0020037">
    <property type="term" value="F:heme binding"/>
    <property type="evidence" value="ECO:0007669"/>
    <property type="project" value="InterPro"/>
</dbReference>
<evidence type="ECO:0000256" key="7">
    <source>
        <dbReference type="ARBA" id="ARBA00022723"/>
    </source>
</evidence>
<dbReference type="InterPro" id="IPR014222">
    <property type="entry name" value="Cyt_c_oxidase_su2"/>
</dbReference>
<evidence type="ECO:0000256" key="8">
    <source>
        <dbReference type="ARBA" id="ARBA00022982"/>
    </source>
</evidence>
<evidence type="ECO:0000313" key="21">
    <source>
        <dbReference type="Proteomes" id="UP000316905"/>
    </source>
</evidence>
<feature type="transmembrane region" description="Helical" evidence="17">
    <location>
        <begin position="86"/>
        <end position="111"/>
    </location>
</feature>
<keyword evidence="4 16" id="KW-0349">Heme</keyword>
<dbReference type="GO" id="GO:0005507">
    <property type="term" value="F:copper ion binding"/>
    <property type="evidence" value="ECO:0007669"/>
    <property type="project" value="InterPro"/>
</dbReference>